<accession>A0A2Z6RPC4</accession>
<evidence type="ECO:0000313" key="2">
    <source>
        <dbReference type="Proteomes" id="UP000247702"/>
    </source>
</evidence>
<dbReference type="Proteomes" id="UP000247702">
    <property type="component" value="Unassembled WGS sequence"/>
</dbReference>
<dbReference type="EMBL" id="BEXD01003928">
    <property type="protein sequence ID" value="GBC04111.1"/>
    <property type="molecule type" value="Genomic_DNA"/>
</dbReference>
<comment type="caution">
    <text evidence="1">The sequence shown here is derived from an EMBL/GenBank/DDBJ whole genome shotgun (WGS) entry which is preliminary data.</text>
</comment>
<sequence>MLTVACPITINQTSLYQKLHLKLNYVSCNFLVFKYEKKKLKPYFPKSQLCIYSNQQKLLQFYMCMYINYAPLFCVPGSWLSKFKKTSFNHLRVFFLSIKFSNLYCRCNFACSASLLSIWKKVFNTDFDFTYK</sequence>
<organism evidence="1 2">
    <name type="scientific">Rhizophagus clarus</name>
    <dbReference type="NCBI Taxonomy" id="94130"/>
    <lineage>
        <taxon>Eukaryota</taxon>
        <taxon>Fungi</taxon>
        <taxon>Fungi incertae sedis</taxon>
        <taxon>Mucoromycota</taxon>
        <taxon>Glomeromycotina</taxon>
        <taxon>Glomeromycetes</taxon>
        <taxon>Glomerales</taxon>
        <taxon>Glomeraceae</taxon>
        <taxon>Rhizophagus</taxon>
    </lineage>
</organism>
<evidence type="ECO:0000313" key="1">
    <source>
        <dbReference type="EMBL" id="GBC04111.1"/>
    </source>
</evidence>
<gene>
    <name evidence="1" type="ORF">RclHR1_05510012</name>
</gene>
<reference evidence="1 2" key="1">
    <citation type="submission" date="2017-11" db="EMBL/GenBank/DDBJ databases">
        <title>The genome of Rhizophagus clarus HR1 reveals common genetic basis of auxotrophy among arbuscular mycorrhizal fungi.</title>
        <authorList>
            <person name="Kobayashi Y."/>
        </authorList>
    </citation>
    <scope>NUCLEOTIDE SEQUENCE [LARGE SCALE GENOMIC DNA]</scope>
    <source>
        <strain evidence="1 2">HR1</strain>
    </source>
</reference>
<name>A0A2Z6RPC4_9GLOM</name>
<dbReference type="AlphaFoldDB" id="A0A2Z6RPC4"/>
<proteinExistence type="predicted"/>
<protein>
    <submittedName>
        <fullName evidence="1">Uncharacterized protein</fullName>
    </submittedName>
</protein>
<keyword evidence="2" id="KW-1185">Reference proteome</keyword>